<evidence type="ECO:0000259" key="1">
    <source>
        <dbReference type="Pfam" id="PF01494"/>
    </source>
</evidence>
<protein>
    <submittedName>
        <fullName evidence="2">Geranylgeranyl reductase</fullName>
    </submittedName>
</protein>
<dbReference type="Proteomes" id="UP000587586">
    <property type="component" value="Unassembled WGS sequence"/>
</dbReference>
<dbReference type="GO" id="GO:0016628">
    <property type="term" value="F:oxidoreductase activity, acting on the CH-CH group of donors, NAD or NADP as acceptor"/>
    <property type="evidence" value="ECO:0007669"/>
    <property type="project" value="InterPro"/>
</dbReference>
<gene>
    <name evidence="2" type="ORF">GMLC_32520</name>
</gene>
<dbReference type="PANTHER" id="PTHR42685">
    <property type="entry name" value="GERANYLGERANYL DIPHOSPHATE REDUCTASE"/>
    <property type="match status" value="1"/>
</dbReference>
<dbReference type="GO" id="GO:0071949">
    <property type="term" value="F:FAD binding"/>
    <property type="evidence" value="ECO:0007669"/>
    <property type="project" value="InterPro"/>
</dbReference>
<organism evidence="2 3">
    <name type="scientific">Geomonas limicola</name>
    <dbReference type="NCBI Taxonomy" id="2740186"/>
    <lineage>
        <taxon>Bacteria</taxon>
        <taxon>Pseudomonadati</taxon>
        <taxon>Thermodesulfobacteriota</taxon>
        <taxon>Desulfuromonadia</taxon>
        <taxon>Geobacterales</taxon>
        <taxon>Geobacteraceae</taxon>
        <taxon>Geomonas</taxon>
    </lineage>
</organism>
<dbReference type="InterPro" id="IPR050407">
    <property type="entry name" value="Geranylgeranyl_reductase"/>
</dbReference>
<dbReference type="Pfam" id="PF01494">
    <property type="entry name" value="FAD_binding_3"/>
    <property type="match status" value="1"/>
</dbReference>
<dbReference type="EMBL" id="BLXZ01000006">
    <property type="protein sequence ID" value="GFO69673.1"/>
    <property type="molecule type" value="Genomic_DNA"/>
</dbReference>
<keyword evidence="3" id="KW-1185">Reference proteome</keyword>
<dbReference type="PANTHER" id="PTHR42685:SF22">
    <property type="entry name" value="CONDITIONED MEDIUM FACTOR RECEPTOR 1"/>
    <property type="match status" value="1"/>
</dbReference>
<dbReference type="NCBIfam" id="TIGR02032">
    <property type="entry name" value="GG-red-SF"/>
    <property type="match status" value="1"/>
</dbReference>
<proteinExistence type="predicted"/>
<dbReference type="InterPro" id="IPR011777">
    <property type="entry name" value="Geranylgeranyl_Rdtase_fam"/>
</dbReference>
<dbReference type="PRINTS" id="PR00420">
    <property type="entry name" value="RNGMNOXGNASE"/>
</dbReference>
<accession>A0A6V8NDN5</accession>
<dbReference type="AlphaFoldDB" id="A0A6V8NDN5"/>
<dbReference type="Gene3D" id="3.50.50.60">
    <property type="entry name" value="FAD/NAD(P)-binding domain"/>
    <property type="match status" value="1"/>
</dbReference>
<dbReference type="InterPro" id="IPR002938">
    <property type="entry name" value="FAD-bd"/>
</dbReference>
<dbReference type="InterPro" id="IPR036188">
    <property type="entry name" value="FAD/NAD-bd_sf"/>
</dbReference>
<sequence length="377" mass="41340">MEQCEVLIVGAGPAGATCARVLAHWGISVVLMDRDQFPRDKPCAGWITPSVLETLRIDPAQYRRGRELQEIRQFHAGLMFGRQNRFDFGTTVSYAIRRREFDHYLLLHNKSRTILGEEVRSLERTPDGWLVNGRIRARLVVGAGGHHCPVARVLGAKPAQEEPIAAVVAEFQLDPGELANSPLAPGHTSLSFLEDVKGYGWLVRKGTTLNVGLGVLGGAELRSRLAAYLEHLRKCGALPGTAELPFKGHAYLPFRAGNGRRIVGDRALVIGDAAGLAYPESGEGILPAIESAILAAQAILCASSDYRPRWLEPYATAVAERFAVAAGPVHRLGLPAPVQRLGTRLLLGNSWLTRHLVLDRWFLHREQRPLVPRALPE</sequence>
<comment type="caution">
    <text evidence="2">The sequence shown here is derived from an EMBL/GenBank/DDBJ whole genome shotgun (WGS) entry which is preliminary data.</text>
</comment>
<name>A0A6V8NDN5_9BACT</name>
<dbReference type="SUPFAM" id="SSF51905">
    <property type="entry name" value="FAD/NAD(P)-binding domain"/>
    <property type="match status" value="1"/>
</dbReference>
<dbReference type="RefSeq" id="WP_183362246.1">
    <property type="nucleotide sequence ID" value="NZ_BLXZ01000006.1"/>
</dbReference>
<feature type="domain" description="FAD-binding" evidence="1">
    <location>
        <begin position="4"/>
        <end position="164"/>
    </location>
</feature>
<evidence type="ECO:0000313" key="2">
    <source>
        <dbReference type="EMBL" id="GFO69673.1"/>
    </source>
</evidence>
<reference evidence="3" key="1">
    <citation type="submission" date="2020-06" db="EMBL/GenBank/DDBJ databases">
        <title>Draft genomic sequecing of Geomonas sp. Red745.</title>
        <authorList>
            <person name="Itoh H."/>
            <person name="Xu Z.X."/>
            <person name="Ushijima N."/>
            <person name="Masuda Y."/>
            <person name="Shiratori Y."/>
            <person name="Senoo K."/>
        </authorList>
    </citation>
    <scope>NUCLEOTIDE SEQUENCE [LARGE SCALE GENOMIC DNA]</scope>
    <source>
        <strain evidence="3">Red745</strain>
    </source>
</reference>
<evidence type="ECO:0000313" key="3">
    <source>
        <dbReference type="Proteomes" id="UP000587586"/>
    </source>
</evidence>